<sequence>MTLDGSPYRGRRVKVAVGLLAKEALTHLYGGMLVIMRNISVGWTGPSRTDASGQLDRGRTGLGHARLGRARLLLATGCAPGRGPTRTLPLRPRRKIKPTRLMSNGETEEEQVLFGCEIELRVSSVSWGARPWAS</sequence>
<dbReference type="AlphaFoldDB" id="A0A2I0IV37"/>
<comment type="caution">
    <text evidence="1">The sequence shown here is derived from an EMBL/GenBank/DDBJ whole genome shotgun (WGS) entry which is preliminary data.</text>
</comment>
<evidence type="ECO:0000313" key="2">
    <source>
        <dbReference type="Proteomes" id="UP000233551"/>
    </source>
</evidence>
<keyword evidence="2" id="KW-1185">Reference proteome</keyword>
<gene>
    <name evidence="1" type="ORF">CRG98_031809</name>
</gene>
<dbReference type="Proteomes" id="UP000233551">
    <property type="component" value="Unassembled WGS sequence"/>
</dbReference>
<reference evidence="1 2" key="1">
    <citation type="submission" date="2017-11" db="EMBL/GenBank/DDBJ databases">
        <title>De-novo sequencing of pomegranate (Punica granatum L.) genome.</title>
        <authorList>
            <person name="Akparov Z."/>
            <person name="Amiraslanov A."/>
            <person name="Hajiyeva S."/>
            <person name="Abbasov M."/>
            <person name="Kaur K."/>
            <person name="Hamwieh A."/>
            <person name="Solovyev V."/>
            <person name="Salamov A."/>
            <person name="Braich B."/>
            <person name="Kosarev P."/>
            <person name="Mahmoud A."/>
            <person name="Hajiyev E."/>
            <person name="Babayeva S."/>
            <person name="Izzatullayeva V."/>
            <person name="Mammadov A."/>
            <person name="Mammadov A."/>
            <person name="Sharifova S."/>
            <person name="Ojaghi J."/>
            <person name="Eynullazada K."/>
            <person name="Bayramov B."/>
            <person name="Abdulazimova A."/>
            <person name="Shahmuradov I."/>
        </authorList>
    </citation>
    <scope>NUCLEOTIDE SEQUENCE [LARGE SCALE GENOMIC DNA]</scope>
    <source>
        <strain evidence="2">cv. AG2017</strain>
        <tissue evidence="1">Leaf</tissue>
    </source>
</reference>
<evidence type="ECO:0000313" key="1">
    <source>
        <dbReference type="EMBL" id="PKI47848.1"/>
    </source>
</evidence>
<dbReference type="EMBL" id="PGOL01002454">
    <property type="protein sequence ID" value="PKI47848.1"/>
    <property type="molecule type" value="Genomic_DNA"/>
</dbReference>
<proteinExistence type="predicted"/>
<name>A0A2I0IV37_PUNGR</name>
<protein>
    <submittedName>
        <fullName evidence="1">Uncharacterized protein</fullName>
    </submittedName>
</protein>
<accession>A0A2I0IV37</accession>
<organism evidence="1 2">
    <name type="scientific">Punica granatum</name>
    <name type="common">Pomegranate</name>
    <dbReference type="NCBI Taxonomy" id="22663"/>
    <lineage>
        <taxon>Eukaryota</taxon>
        <taxon>Viridiplantae</taxon>
        <taxon>Streptophyta</taxon>
        <taxon>Embryophyta</taxon>
        <taxon>Tracheophyta</taxon>
        <taxon>Spermatophyta</taxon>
        <taxon>Magnoliopsida</taxon>
        <taxon>eudicotyledons</taxon>
        <taxon>Gunneridae</taxon>
        <taxon>Pentapetalae</taxon>
        <taxon>rosids</taxon>
        <taxon>malvids</taxon>
        <taxon>Myrtales</taxon>
        <taxon>Lythraceae</taxon>
        <taxon>Punica</taxon>
    </lineage>
</organism>